<dbReference type="OrthoDB" id="14246at2759"/>
<dbReference type="PANTHER" id="PTHR12050:SF0">
    <property type="entry name" value="RH04491P"/>
    <property type="match status" value="1"/>
</dbReference>
<keyword evidence="4 6" id="KW-1133">Transmembrane helix</keyword>
<protein>
    <submittedName>
        <fullName evidence="7">Leptin receptor-related protein-like protein</fullName>
    </submittedName>
</protein>
<name>A0A3S3SMC1_9ACAR</name>
<evidence type="ECO:0000313" key="7">
    <source>
        <dbReference type="EMBL" id="RWS17152.1"/>
    </source>
</evidence>
<dbReference type="Proteomes" id="UP000285301">
    <property type="component" value="Unassembled WGS sequence"/>
</dbReference>
<dbReference type="Pfam" id="PF04133">
    <property type="entry name" value="Vps55"/>
    <property type="match status" value="1"/>
</dbReference>
<dbReference type="GO" id="GO:0032511">
    <property type="term" value="P:late endosome to vacuole transport via multivesicular body sorting pathway"/>
    <property type="evidence" value="ECO:0007669"/>
    <property type="project" value="TreeGrafter"/>
</dbReference>
<proteinExistence type="inferred from homology"/>
<keyword evidence="5 6" id="KW-0472">Membrane</keyword>
<feature type="transmembrane region" description="Helical" evidence="6">
    <location>
        <begin position="47"/>
        <end position="67"/>
    </location>
</feature>
<comment type="similarity">
    <text evidence="2">Belongs to the OB-RGRP/VPS55 family.</text>
</comment>
<dbReference type="InterPro" id="IPR007262">
    <property type="entry name" value="Vps55/LEPROT"/>
</dbReference>
<feature type="transmembrane region" description="Helical" evidence="6">
    <location>
        <begin position="79"/>
        <end position="106"/>
    </location>
</feature>
<feature type="transmembrane region" description="Helical" evidence="6">
    <location>
        <begin position="16"/>
        <end position="35"/>
    </location>
</feature>
<keyword evidence="8" id="KW-1185">Reference proteome</keyword>
<comment type="caution">
    <text evidence="7">The sequence shown here is derived from an EMBL/GenBank/DDBJ whole genome shotgun (WGS) entry which is preliminary data.</text>
</comment>
<dbReference type="STRING" id="1965070.A0A3S3SMC1"/>
<sequence>MTLVILACALHDYGNWWPIFVLLFYILSPIPTMIARRYQDDVGSSNACKELALFITAGIVISAYGLPIVLARSPEAEPVIHWGACALTLAGNCVVFLTILGFFIAFDNDDEGYSMW</sequence>
<dbReference type="AlphaFoldDB" id="A0A3S3SMC1"/>
<evidence type="ECO:0000256" key="5">
    <source>
        <dbReference type="ARBA" id="ARBA00023136"/>
    </source>
</evidence>
<accession>A0A3S3SMC1</accession>
<evidence type="ECO:0000256" key="3">
    <source>
        <dbReference type="ARBA" id="ARBA00022692"/>
    </source>
</evidence>
<dbReference type="PANTHER" id="PTHR12050">
    <property type="entry name" value="LEPTIN RECEPTOR-RELATED"/>
    <property type="match status" value="1"/>
</dbReference>
<evidence type="ECO:0000256" key="6">
    <source>
        <dbReference type="SAM" id="Phobius"/>
    </source>
</evidence>
<organism evidence="7 8">
    <name type="scientific">Dinothrombium tinctorium</name>
    <dbReference type="NCBI Taxonomy" id="1965070"/>
    <lineage>
        <taxon>Eukaryota</taxon>
        <taxon>Metazoa</taxon>
        <taxon>Ecdysozoa</taxon>
        <taxon>Arthropoda</taxon>
        <taxon>Chelicerata</taxon>
        <taxon>Arachnida</taxon>
        <taxon>Acari</taxon>
        <taxon>Acariformes</taxon>
        <taxon>Trombidiformes</taxon>
        <taxon>Prostigmata</taxon>
        <taxon>Anystina</taxon>
        <taxon>Parasitengona</taxon>
        <taxon>Trombidioidea</taxon>
        <taxon>Trombidiidae</taxon>
        <taxon>Dinothrombium</taxon>
    </lineage>
</organism>
<dbReference type="EMBL" id="NCKU01000114">
    <property type="protein sequence ID" value="RWS17152.1"/>
    <property type="molecule type" value="Genomic_DNA"/>
</dbReference>
<keyword evidence="3 6" id="KW-0812">Transmembrane</keyword>
<evidence type="ECO:0000256" key="1">
    <source>
        <dbReference type="ARBA" id="ARBA00004141"/>
    </source>
</evidence>
<evidence type="ECO:0000256" key="4">
    <source>
        <dbReference type="ARBA" id="ARBA00022989"/>
    </source>
</evidence>
<reference evidence="7 8" key="1">
    <citation type="journal article" date="2018" name="Gigascience">
        <title>Genomes of trombidid mites reveal novel predicted allergens and laterally-transferred genes associated with secondary metabolism.</title>
        <authorList>
            <person name="Dong X."/>
            <person name="Chaisiri K."/>
            <person name="Xia D."/>
            <person name="Armstrong S.D."/>
            <person name="Fang Y."/>
            <person name="Donnelly M.J."/>
            <person name="Kadowaki T."/>
            <person name="McGarry J.W."/>
            <person name="Darby A.C."/>
            <person name="Makepeace B.L."/>
        </authorList>
    </citation>
    <scope>NUCLEOTIDE SEQUENCE [LARGE SCALE GENOMIC DNA]</scope>
    <source>
        <strain evidence="7">UoL-WK</strain>
    </source>
</reference>
<evidence type="ECO:0000256" key="2">
    <source>
        <dbReference type="ARBA" id="ARBA00005645"/>
    </source>
</evidence>
<keyword evidence="7" id="KW-0675">Receptor</keyword>
<comment type="subcellular location">
    <subcellularLocation>
        <location evidence="1">Membrane</location>
        <topology evidence="1">Multi-pass membrane protein</topology>
    </subcellularLocation>
</comment>
<evidence type="ECO:0000313" key="8">
    <source>
        <dbReference type="Proteomes" id="UP000285301"/>
    </source>
</evidence>
<dbReference type="GO" id="GO:0005768">
    <property type="term" value="C:endosome"/>
    <property type="evidence" value="ECO:0007669"/>
    <property type="project" value="TreeGrafter"/>
</dbReference>
<gene>
    <name evidence="7" type="ORF">B4U79_12399</name>
</gene>
<dbReference type="GO" id="GO:0016020">
    <property type="term" value="C:membrane"/>
    <property type="evidence" value="ECO:0007669"/>
    <property type="project" value="UniProtKB-SubCell"/>
</dbReference>